<protein>
    <recommendedName>
        <fullName evidence="4">C2H2-type domain-containing protein</fullName>
    </recommendedName>
</protein>
<feature type="region of interest" description="Disordered" evidence="3">
    <location>
        <begin position="178"/>
        <end position="349"/>
    </location>
</feature>
<dbReference type="PROSITE" id="PS50157">
    <property type="entry name" value="ZINC_FINGER_C2H2_2"/>
    <property type="match status" value="1"/>
</dbReference>
<evidence type="ECO:0000256" key="3">
    <source>
        <dbReference type="SAM" id="MobiDB-lite"/>
    </source>
</evidence>
<organism evidence="5 6">
    <name type="scientific">Malus domestica</name>
    <name type="common">Apple</name>
    <name type="synonym">Pyrus malus</name>
    <dbReference type="NCBI Taxonomy" id="3750"/>
    <lineage>
        <taxon>Eukaryota</taxon>
        <taxon>Viridiplantae</taxon>
        <taxon>Streptophyta</taxon>
        <taxon>Embryophyta</taxon>
        <taxon>Tracheophyta</taxon>
        <taxon>Spermatophyta</taxon>
        <taxon>Magnoliopsida</taxon>
        <taxon>eudicotyledons</taxon>
        <taxon>Gunneridae</taxon>
        <taxon>Pentapetalae</taxon>
        <taxon>rosids</taxon>
        <taxon>fabids</taxon>
        <taxon>Rosales</taxon>
        <taxon>Rosaceae</taxon>
        <taxon>Amygdaloideae</taxon>
        <taxon>Maleae</taxon>
        <taxon>Malus</taxon>
    </lineage>
</organism>
<dbReference type="GO" id="GO:0008270">
    <property type="term" value="F:zinc ion binding"/>
    <property type="evidence" value="ECO:0007669"/>
    <property type="project" value="UniProtKB-KW"/>
</dbReference>
<dbReference type="PROSITE" id="PS00028">
    <property type="entry name" value="ZINC_FINGER_C2H2_1"/>
    <property type="match status" value="1"/>
</dbReference>
<gene>
    <name evidence="5" type="ORF">DVH24_005771</name>
</gene>
<accession>A0A498IIY6</accession>
<keyword evidence="2" id="KW-0862">Zinc</keyword>
<keyword evidence="6" id="KW-1185">Reference proteome</keyword>
<feature type="compositionally biased region" description="Acidic residues" evidence="3">
    <location>
        <begin position="205"/>
        <end position="251"/>
    </location>
</feature>
<evidence type="ECO:0000256" key="1">
    <source>
        <dbReference type="ARBA" id="ARBA00006673"/>
    </source>
</evidence>
<evidence type="ECO:0000313" key="6">
    <source>
        <dbReference type="Proteomes" id="UP000290289"/>
    </source>
</evidence>
<dbReference type="AlphaFoldDB" id="A0A498IIY6"/>
<keyword evidence="2" id="KW-0479">Metal-binding</keyword>
<dbReference type="Proteomes" id="UP000290289">
    <property type="component" value="Chromosome 11"/>
</dbReference>
<keyword evidence="2" id="KW-0863">Zinc-finger</keyword>
<evidence type="ECO:0000259" key="4">
    <source>
        <dbReference type="PROSITE" id="PS50157"/>
    </source>
</evidence>
<evidence type="ECO:0000256" key="2">
    <source>
        <dbReference type="PROSITE-ProRule" id="PRU00042"/>
    </source>
</evidence>
<comment type="similarity">
    <text evidence="1">Belongs to the histone deacetylase HD2 family.</text>
</comment>
<comment type="caution">
    <text evidence="5">The sequence shown here is derived from an EMBL/GenBank/DDBJ whole genome shotgun (WGS) entry which is preliminary data.</text>
</comment>
<dbReference type="EMBL" id="RDQH01000337">
    <property type="protein sequence ID" value="RXH83518.1"/>
    <property type="molecule type" value="Genomic_DNA"/>
</dbReference>
<reference evidence="5 6" key="1">
    <citation type="submission" date="2018-10" db="EMBL/GenBank/DDBJ databases">
        <title>A high-quality apple genome assembly.</title>
        <authorList>
            <person name="Hu J."/>
        </authorList>
    </citation>
    <scope>NUCLEOTIDE SEQUENCE [LARGE SCALE GENOMIC DNA]</scope>
    <source>
        <strain evidence="6">cv. HFTH1</strain>
        <tissue evidence="5">Young leaf</tissue>
    </source>
</reference>
<name>A0A498IIY6_MALDO</name>
<proteinExistence type="inferred from homology"/>
<feature type="compositionally biased region" description="Basic residues" evidence="3">
    <location>
        <begin position="340"/>
        <end position="349"/>
    </location>
</feature>
<sequence length="349" mass="38254">MEFWGEPTLPTSLLVFVSRDFGVEVKAGEPLKVVPEESSVIHLSQATLGELKKGGDQCVIHVKVGNQKLVLANLSSDKIPQIPFDLVFDKEFELSHNLKMFLHCFLDYLLCSAATESDEEDQSGKFYYILPFCFLFSVYMNLLFNLSSYGYNFPCMYYSDSEEDLPLNFTDNGKVVAAKPAPPKTNAVKPESSGKQKVNIVEPIKDEDDSDDSDDIGDSDDDDDDRSSDEDMLGADSSDEDDDDSEEEEETPTPKKNSKKRPNESTPKTPVSAKKAKQVTPQKTDGKKGAHTATPHPAKKGGKTPATSDKSKPQTPKSAGGDHSCKPCNKSFNSDGALSSHKKAKHSAK</sequence>
<dbReference type="InterPro" id="IPR013087">
    <property type="entry name" value="Znf_C2H2_type"/>
</dbReference>
<dbReference type="InterPro" id="IPR041232">
    <property type="entry name" value="NPL"/>
</dbReference>
<evidence type="ECO:0000313" key="5">
    <source>
        <dbReference type="EMBL" id="RXH83518.1"/>
    </source>
</evidence>
<feature type="domain" description="C2H2-type" evidence="4">
    <location>
        <begin position="323"/>
        <end position="349"/>
    </location>
</feature>
<dbReference type="Gene3D" id="2.60.120.340">
    <property type="entry name" value="Nucleoplasmin core domain"/>
    <property type="match status" value="1"/>
</dbReference>
<feature type="compositionally biased region" description="Polar residues" evidence="3">
    <location>
        <begin position="305"/>
        <end position="317"/>
    </location>
</feature>
<dbReference type="Pfam" id="PF17800">
    <property type="entry name" value="NPL"/>
    <property type="match status" value="1"/>
</dbReference>